<dbReference type="SUPFAM" id="SSF54909">
    <property type="entry name" value="Dimeric alpha+beta barrel"/>
    <property type="match status" value="1"/>
</dbReference>
<evidence type="ECO:0000313" key="3">
    <source>
        <dbReference type="Proteomes" id="UP001157910"/>
    </source>
</evidence>
<keyword evidence="3" id="KW-1185">Reference proteome</keyword>
<accession>A0ABY1QIK8</accession>
<protein>
    <submittedName>
        <fullName evidence="2">Autoinducer 2-degrading protein</fullName>
    </submittedName>
</protein>
<feature type="domain" description="ABM" evidence="1">
    <location>
        <begin position="3"/>
        <end position="90"/>
    </location>
</feature>
<dbReference type="Pfam" id="PF03992">
    <property type="entry name" value="ABM"/>
    <property type="match status" value="1"/>
</dbReference>
<dbReference type="InterPro" id="IPR011008">
    <property type="entry name" value="Dimeric_a/b-barrel"/>
</dbReference>
<reference evidence="2 3" key="1">
    <citation type="submission" date="2017-05" db="EMBL/GenBank/DDBJ databases">
        <authorList>
            <person name="Varghese N."/>
            <person name="Submissions S."/>
        </authorList>
    </citation>
    <scope>NUCLEOTIDE SEQUENCE [LARGE SCALE GENOMIC DNA]</scope>
    <source>
        <strain evidence="2 3">SM16</strain>
    </source>
</reference>
<gene>
    <name evidence="2" type="ORF">SAMN06296065_10698</name>
</gene>
<dbReference type="Proteomes" id="UP001157910">
    <property type="component" value="Unassembled WGS sequence"/>
</dbReference>
<dbReference type="EMBL" id="FXUI01000006">
    <property type="protein sequence ID" value="SMP71996.1"/>
    <property type="molecule type" value="Genomic_DNA"/>
</dbReference>
<comment type="caution">
    <text evidence="2">The sequence shown here is derived from an EMBL/GenBank/DDBJ whole genome shotgun (WGS) entry which is preliminary data.</text>
</comment>
<name>A0ABY1QIK8_9SPHN</name>
<dbReference type="RefSeq" id="WP_103730856.1">
    <property type="nucleotide sequence ID" value="NZ_FXUI01000006.1"/>
</dbReference>
<evidence type="ECO:0000313" key="2">
    <source>
        <dbReference type="EMBL" id="SMP71996.1"/>
    </source>
</evidence>
<sequence length="100" mass="11643">MAFSFLSRFRVRDDRENDFIALARQMEELSAREPGTLHYKFFRLADPGMYAVHESFVDEAADQAHMAYDHNKPLIEQIVACMEGTYEREMLFDLAPHGRA</sequence>
<dbReference type="Gene3D" id="3.30.70.100">
    <property type="match status" value="1"/>
</dbReference>
<organism evidence="2 3">
    <name type="scientific">Novosphingobium panipatense</name>
    <dbReference type="NCBI Taxonomy" id="428991"/>
    <lineage>
        <taxon>Bacteria</taxon>
        <taxon>Pseudomonadati</taxon>
        <taxon>Pseudomonadota</taxon>
        <taxon>Alphaproteobacteria</taxon>
        <taxon>Sphingomonadales</taxon>
        <taxon>Sphingomonadaceae</taxon>
        <taxon>Novosphingobium</taxon>
    </lineage>
</organism>
<dbReference type="InterPro" id="IPR007138">
    <property type="entry name" value="ABM_dom"/>
</dbReference>
<evidence type="ECO:0000259" key="1">
    <source>
        <dbReference type="PROSITE" id="PS51725"/>
    </source>
</evidence>
<dbReference type="PROSITE" id="PS51725">
    <property type="entry name" value="ABM"/>
    <property type="match status" value="1"/>
</dbReference>
<proteinExistence type="predicted"/>